<evidence type="ECO:0000313" key="2">
    <source>
        <dbReference type="Proteomes" id="UP001160116"/>
    </source>
</evidence>
<dbReference type="EMBL" id="JAOCCL010000043">
    <property type="protein sequence ID" value="MDH0827516.1"/>
    <property type="molecule type" value="Genomic_DNA"/>
</dbReference>
<dbReference type="Proteomes" id="UP001160116">
    <property type="component" value="Unassembled WGS sequence"/>
</dbReference>
<organism evidence="1 2">
    <name type="scientific">Acinetobacter johnsonii</name>
    <dbReference type="NCBI Taxonomy" id="40214"/>
    <lineage>
        <taxon>Bacteria</taxon>
        <taxon>Pseudomonadati</taxon>
        <taxon>Pseudomonadota</taxon>
        <taxon>Gammaproteobacteria</taxon>
        <taxon>Moraxellales</taxon>
        <taxon>Moraxellaceae</taxon>
        <taxon>Acinetobacter</taxon>
    </lineage>
</organism>
<protein>
    <recommendedName>
        <fullName evidence="3">ParB/Sulfiredoxin domain-containing protein</fullName>
    </recommendedName>
</protein>
<dbReference type="RefSeq" id="WP_279679231.1">
    <property type="nucleotide sequence ID" value="NZ_JAOCCL010000043.1"/>
</dbReference>
<dbReference type="AlphaFoldDB" id="A0AA42MCT7"/>
<gene>
    <name evidence="1" type="ORF">N5C97_13695</name>
</gene>
<reference evidence="1" key="1">
    <citation type="submission" date="2022-09" db="EMBL/GenBank/DDBJ databases">
        <title>Intensive care unit water sources are persistently colonized with multi-drug resistant bacteria and are the site of extensive horizontal gene transfer of antibiotic resistance genes.</title>
        <authorList>
            <person name="Diorio-Toth L."/>
        </authorList>
    </citation>
    <scope>NUCLEOTIDE SEQUENCE</scope>
    <source>
        <strain evidence="1">GD03885</strain>
    </source>
</reference>
<accession>A0AA42MCT7</accession>
<evidence type="ECO:0008006" key="3">
    <source>
        <dbReference type="Google" id="ProtNLM"/>
    </source>
</evidence>
<proteinExistence type="predicted"/>
<evidence type="ECO:0000313" key="1">
    <source>
        <dbReference type="EMBL" id="MDH0827516.1"/>
    </source>
</evidence>
<name>A0AA42MCT7_ACIJO</name>
<comment type="caution">
    <text evidence="1">The sequence shown here is derived from an EMBL/GenBank/DDBJ whole genome shotgun (WGS) entry which is preliminary data.</text>
</comment>
<sequence>MDDEEFQKFNALIKENGLSPLEALKVIEGEQLLCNVLAEKVINEKVEKLKKKHKAKWPSPPVKWDTLPERWYLSMDDHSTESFAMKFPDAELVWVDLAQLHDKLANGSKRVKDPFSSNYKCKTARLVVHLDDGGEVSPPMIIHNKAGLHIVGGNHRFGWARHIVQPKIPVIICASQRTAIATLIDLDNSPT</sequence>